<evidence type="ECO:0000313" key="3">
    <source>
        <dbReference type="Proteomes" id="UP000267469"/>
    </source>
</evidence>
<sequence length="92" mass="10275">MQWKPLIEQVSPTPEKRGSRKPLINRVGITSKYLTMKKSLKNLQLKKEVVSNLNTKGIKGGAITDGPRCEDTYWCPTNGPLNTCPPPGMQCY</sequence>
<dbReference type="EMBL" id="RJTM01000035">
    <property type="protein sequence ID" value="RNL89888.1"/>
    <property type="molecule type" value="Genomic_DNA"/>
</dbReference>
<gene>
    <name evidence="2" type="ORF">ED312_07170</name>
</gene>
<evidence type="ECO:0000313" key="2">
    <source>
        <dbReference type="EMBL" id="RNL89888.1"/>
    </source>
</evidence>
<organism evidence="2 3">
    <name type="scientific">Sinomicrobium pectinilyticum</name>
    <dbReference type="NCBI Taxonomy" id="1084421"/>
    <lineage>
        <taxon>Bacteria</taxon>
        <taxon>Pseudomonadati</taxon>
        <taxon>Bacteroidota</taxon>
        <taxon>Flavobacteriia</taxon>
        <taxon>Flavobacteriales</taxon>
        <taxon>Flavobacteriaceae</taxon>
        <taxon>Sinomicrobium</taxon>
    </lineage>
</organism>
<accession>A0A3N0EPQ5</accession>
<name>A0A3N0EPQ5_SINP1</name>
<comment type="caution">
    <text evidence="2">The sequence shown here is derived from an EMBL/GenBank/DDBJ whole genome shotgun (WGS) entry which is preliminary data.</text>
</comment>
<dbReference type="Proteomes" id="UP000267469">
    <property type="component" value="Unassembled WGS sequence"/>
</dbReference>
<reference evidence="2 3" key="1">
    <citation type="submission" date="2018-10" db="EMBL/GenBank/DDBJ databases">
        <title>Sinomicrobium pectinilyticum sp. nov., a pectinase-producing bacterium isolated from alkaline and saline soil, and emended description of the genus Sinomicrobium.</title>
        <authorList>
            <person name="Cheng B."/>
            <person name="Li C."/>
            <person name="Lai Q."/>
            <person name="Du M."/>
            <person name="Shao Z."/>
            <person name="Xu P."/>
            <person name="Yang C."/>
        </authorList>
    </citation>
    <scope>NUCLEOTIDE SEQUENCE [LARGE SCALE GENOMIC DNA]</scope>
    <source>
        <strain evidence="2 3">5DNS001</strain>
    </source>
</reference>
<keyword evidence="3" id="KW-1185">Reference proteome</keyword>
<dbReference type="AlphaFoldDB" id="A0A3N0EPQ5"/>
<feature type="region of interest" description="Disordered" evidence="1">
    <location>
        <begin position="1"/>
        <end position="20"/>
    </location>
</feature>
<proteinExistence type="predicted"/>
<evidence type="ECO:0000256" key="1">
    <source>
        <dbReference type="SAM" id="MobiDB-lite"/>
    </source>
</evidence>
<protein>
    <submittedName>
        <fullName evidence="2">Uncharacterized protein</fullName>
    </submittedName>
</protein>